<feature type="transmembrane region" description="Helical" evidence="7">
    <location>
        <begin position="119"/>
        <end position="138"/>
    </location>
</feature>
<reference evidence="9" key="1">
    <citation type="submission" date="2020-11" db="EMBL/GenBank/DDBJ databases">
        <title>Halonatronomonas betainensis gen. nov., sp. nov. a novel haloalkaliphilic representative of the family Halanaerobiacae capable of betaine degradation.</title>
        <authorList>
            <person name="Boltyanskaya Y."/>
            <person name="Kevbrin V."/>
            <person name="Detkova E."/>
            <person name="Grouzdev D.S."/>
            <person name="Koziaeva V."/>
            <person name="Zhilina T."/>
        </authorList>
    </citation>
    <scope>NUCLEOTIDE SEQUENCE</scope>
    <source>
        <strain evidence="9">Z-7014</strain>
    </source>
</reference>
<name>A0A931ANW9_9FIRM</name>
<feature type="transmembrane region" description="Helical" evidence="7">
    <location>
        <begin position="289"/>
        <end position="306"/>
    </location>
</feature>
<evidence type="ECO:0000256" key="6">
    <source>
        <dbReference type="ARBA" id="ARBA00023136"/>
    </source>
</evidence>
<dbReference type="SUPFAM" id="SSF160964">
    <property type="entry name" value="MalF N-terminal region-like"/>
    <property type="match status" value="1"/>
</dbReference>
<comment type="caution">
    <text evidence="9">The sequence shown here is derived from an EMBL/GenBank/DDBJ whole genome shotgun (WGS) entry which is preliminary data.</text>
</comment>
<dbReference type="InterPro" id="IPR035906">
    <property type="entry name" value="MetI-like_sf"/>
</dbReference>
<dbReference type="Proteomes" id="UP000621436">
    <property type="component" value="Unassembled WGS sequence"/>
</dbReference>
<comment type="subcellular location">
    <subcellularLocation>
        <location evidence="1 7">Cell membrane</location>
        <topology evidence="1 7">Multi-pass membrane protein</topology>
    </subcellularLocation>
</comment>
<accession>A0A931ANW9</accession>
<dbReference type="GO" id="GO:0055085">
    <property type="term" value="P:transmembrane transport"/>
    <property type="evidence" value="ECO:0007669"/>
    <property type="project" value="InterPro"/>
</dbReference>
<feature type="transmembrane region" description="Helical" evidence="7">
    <location>
        <begin position="82"/>
        <end position="107"/>
    </location>
</feature>
<dbReference type="CDD" id="cd06261">
    <property type="entry name" value="TM_PBP2"/>
    <property type="match status" value="1"/>
</dbReference>
<keyword evidence="6 7" id="KW-0472">Membrane</keyword>
<dbReference type="AlphaFoldDB" id="A0A931ANW9"/>
<gene>
    <name evidence="9" type="ORF">I0Q91_04160</name>
</gene>
<evidence type="ECO:0000259" key="8">
    <source>
        <dbReference type="PROSITE" id="PS50928"/>
    </source>
</evidence>
<feature type="transmembrane region" description="Helical" evidence="7">
    <location>
        <begin position="178"/>
        <end position="201"/>
    </location>
</feature>
<dbReference type="SUPFAM" id="SSF161098">
    <property type="entry name" value="MetI-like"/>
    <property type="match status" value="1"/>
</dbReference>
<dbReference type="EMBL" id="JADPIE010000002">
    <property type="protein sequence ID" value="MBF8436263.1"/>
    <property type="molecule type" value="Genomic_DNA"/>
</dbReference>
<evidence type="ECO:0000313" key="10">
    <source>
        <dbReference type="Proteomes" id="UP000621436"/>
    </source>
</evidence>
<dbReference type="PANTHER" id="PTHR30193:SF37">
    <property type="entry name" value="INNER MEMBRANE ABC TRANSPORTER PERMEASE PROTEIN YCJO"/>
    <property type="match status" value="1"/>
</dbReference>
<evidence type="ECO:0000256" key="3">
    <source>
        <dbReference type="ARBA" id="ARBA00022475"/>
    </source>
</evidence>
<dbReference type="PROSITE" id="PS50928">
    <property type="entry name" value="ABC_TM1"/>
    <property type="match status" value="1"/>
</dbReference>
<evidence type="ECO:0000256" key="2">
    <source>
        <dbReference type="ARBA" id="ARBA00022448"/>
    </source>
</evidence>
<keyword evidence="4 7" id="KW-0812">Transmembrane</keyword>
<evidence type="ECO:0000256" key="1">
    <source>
        <dbReference type="ARBA" id="ARBA00004651"/>
    </source>
</evidence>
<keyword evidence="10" id="KW-1185">Reference proteome</keyword>
<dbReference type="RefSeq" id="WP_270453067.1">
    <property type="nucleotide sequence ID" value="NZ_JADPIE010000002.1"/>
</dbReference>
<evidence type="ECO:0000256" key="4">
    <source>
        <dbReference type="ARBA" id="ARBA00022692"/>
    </source>
</evidence>
<feature type="domain" description="ABC transmembrane type-1" evidence="8">
    <location>
        <begin position="78"/>
        <end position="307"/>
    </location>
</feature>
<keyword evidence="3" id="KW-1003">Cell membrane</keyword>
<evidence type="ECO:0000256" key="5">
    <source>
        <dbReference type="ARBA" id="ARBA00022989"/>
    </source>
</evidence>
<proteinExistence type="inferred from homology"/>
<dbReference type="Pfam" id="PF00528">
    <property type="entry name" value="BPD_transp_1"/>
    <property type="match status" value="1"/>
</dbReference>
<feature type="transmembrane region" description="Helical" evidence="7">
    <location>
        <begin position="232"/>
        <end position="251"/>
    </location>
</feature>
<evidence type="ECO:0000256" key="7">
    <source>
        <dbReference type="RuleBase" id="RU363032"/>
    </source>
</evidence>
<keyword evidence="5 7" id="KW-1133">Transmembrane helix</keyword>
<organism evidence="9 10">
    <name type="scientific">Halonatronomonas betaini</name>
    <dbReference type="NCBI Taxonomy" id="2778430"/>
    <lineage>
        <taxon>Bacteria</taxon>
        <taxon>Bacillati</taxon>
        <taxon>Bacillota</taxon>
        <taxon>Clostridia</taxon>
        <taxon>Halanaerobiales</taxon>
        <taxon>Halarsenatibacteraceae</taxon>
        <taxon>Halonatronomonas</taxon>
    </lineage>
</organism>
<evidence type="ECO:0000313" key="9">
    <source>
        <dbReference type="EMBL" id="MBF8436263.1"/>
    </source>
</evidence>
<dbReference type="GO" id="GO:0005886">
    <property type="term" value="C:plasma membrane"/>
    <property type="evidence" value="ECO:0007669"/>
    <property type="project" value="UniProtKB-SubCell"/>
</dbReference>
<sequence length="321" mass="36253">MKSNNNSGIGDKLRLSKNVAPYVFISPFFILFLIFGLFPILYSFFLSFNSWDGIGQMSFVGLDNYAYILTDDWFWDSVKSTLIIFALTTIPQHVFALTLAFILNSTYVKLKDFFRTSYFLPYITSAVAIAIIFDVLLGHRSGLLNALLIWANQLPPVEFLFQTFNFDLPARWLGEPRLIRFSIAGLLTWRFTGWNMLIYFAGLQTIPKSLYEAARVDGASIRQVFTKITLPLLKPVIFFGVTMSIIGNLQLFEEPFVLVGADGGTGRAGMTTAMYLFRTGFHWRQFGEGSAMAYVLCVFIIILSLVNKKLFSGGGLNELQQ</sequence>
<keyword evidence="2 7" id="KW-0813">Transport</keyword>
<dbReference type="Gene3D" id="1.10.3720.10">
    <property type="entry name" value="MetI-like"/>
    <property type="match status" value="1"/>
</dbReference>
<comment type="similarity">
    <text evidence="7">Belongs to the binding-protein-dependent transport system permease family.</text>
</comment>
<dbReference type="InterPro" id="IPR051393">
    <property type="entry name" value="ABC_transporter_permease"/>
</dbReference>
<dbReference type="InterPro" id="IPR000515">
    <property type="entry name" value="MetI-like"/>
</dbReference>
<protein>
    <submittedName>
        <fullName evidence="9">Sugar ABC transporter permease</fullName>
    </submittedName>
</protein>
<feature type="transmembrane region" description="Helical" evidence="7">
    <location>
        <begin position="21"/>
        <end position="45"/>
    </location>
</feature>
<dbReference type="PANTHER" id="PTHR30193">
    <property type="entry name" value="ABC TRANSPORTER PERMEASE PROTEIN"/>
    <property type="match status" value="1"/>
</dbReference>